<feature type="compositionally biased region" description="Polar residues" evidence="4">
    <location>
        <begin position="1306"/>
        <end position="1316"/>
    </location>
</feature>
<feature type="compositionally biased region" description="Basic and acidic residues" evidence="4">
    <location>
        <begin position="752"/>
        <end position="764"/>
    </location>
</feature>
<keyword evidence="2" id="KW-0597">Phosphoprotein</keyword>
<feature type="compositionally biased region" description="Acidic residues" evidence="4">
    <location>
        <begin position="397"/>
        <end position="407"/>
    </location>
</feature>
<feature type="compositionally biased region" description="Low complexity" evidence="4">
    <location>
        <begin position="215"/>
        <end position="225"/>
    </location>
</feature>
<feature type="compositionally biased region" description="Acidic residues" evidence="4">
    <location>
        <begin position="709"/>
        <end position="724"/>
    </location>
</feature>
<feature type="compositionally biased region" description="Polar residues" evidence="4">
    <location>
        <begin position="1207"/>
        <end position="1216"/>
    </location>
</feature>
<name>A0A8W8HT95_MAGGI</name>
<feature type="compositionally biased region" description="Polar residues" evidence="4">
    <location>
        <begin position="426"/>
        <end position="440"/>
    </location>
</feature>
<evidence type="ECO:0000256" key="1">
    <source>
        <dbReference type="ARBA" id="ARBA00004123"/>
    </source>
</evidence>
<feature type="region of interest" description="Disordered" evidence="4">
    <location>
        <begin position="1263"/>
        <end position="1316"/>
    </location>
</feature>
<feature type="compositionally biased region" description="Polar residues" evidence="4">
    <location>
        <begin position="1"/>
        <end position="11"/>
    </location>
</feature>
<evidence type="ECO:0000313" key="6">
    <source>
        <dbReference type="Proteomes" id="UP000005408"/>
    </source>
</evidence>
<feature type="compositionally biased region" description="Basic and acidic residues" evidence="4">
    <location>
        <begin position="1004"/>
        <end position="1014"/>
    </location>
</feature>
<feature type="compositionally biased region" description="Polar residues" evidence="4">
    <location>
        <begin position="448"/>
        <end position="488"/>
    </location>
</feature>
<feature type="compositionally biased region" description="Basic and acidic residues" evidence="4">
    <location>
        <begin position="779"/>
        <end position="788"/>
    </location>
</feature>
<evidence type="ECO:0000256" key="4">
    <source>
        <dbReference type="SAM" id="MobiDB-lite"/>
    </source>
</evidence>
<feature type="region of interest" description="Disordered" evidence="4">
    <location>
        <begin position="1"/>
        <end position="297"/>
    </location>
</feature>
<feature type="compositionally biased region" description="Acidic residues" evidence="4">
    <location>
        <begin position="228"/>
        <end position="237"/>
    </location>
</feature>
<dbReference type="GO" id="GO:0033314">
    <property type="term" value="P:mitotic DNA replication checkpoint signaling"/>
    <property type="evidence" value="ECO:0007669"/>
    <property type="project" value="TreeGrafter"/>
</dbReference>
<accession>A0A8W8HT95</accession>
<evidence type="ECO:0000313" key="5">
    <source>
        <dbReference type="EnsemblMetazoa" id="G10860.2:cds"/>
    </source>
</evidence>
<dbReference type="GO" id="GO:0007095">
    <property type="term" value="P:mitotic G2 DNA damage checkpoint signaling"/>
    <property type="evidence" value="ECO:0007669"/>
    <property type="project" value="TreeGrafter"/>
</dbReference>
<feature type="region of interest" description="Disordered" evidence="4">
    <location>
        <begin position="1195"/>
        <end position="1228"/>
    </location>
</feature>
<dbReference type="EnsemblMetazoa" id="G10860.2">
    <property type="protein sequence ID" value="G10860.2:cds"/>
    <property type="gene ID" value="G10860"/>
</dbReference>
<feature type="compositionally biased region" description="Acidic residues" evidence="4">
    <location>
        <begin position="682"/>
        <end position="700"/>
    </location>
</feature>
<feature type="compositionally biased region" description="Basic and acidic residues" evidence="4">
    <location>
        <begin position="351"/>
        <end position="396"/>
    </location>
</feature>
<feature type="compositionally biased region" description="Basic and acidic residues" evidence="4">
    <location>
        <begin position="153"/>
        <end position="162"/>
    </location>
</feature>
<feature type="compositionally biased region" description="Acidic residues" evidence="4">
    <location>
        <begin position="652"/>
        <end position="675"/>
    </location>
</feature>
<protein>
    <recommendedName>
        <fullName evidence="7">Claspin</fullName>
    </recommendedName>
</protein>
<feature type="region of interest" description="Disordered" evidence="4">
    <location>
        <begin position="332"/>
        <end position="536"/>
    </location>
</feature>
<organism evidence="5 6">
    <name type="scientific">Magallana gigas</name>
    <name type="common">Pacific oyster</name>
    <name type="synonym">Crassostrea gigas</name>
    <dbReference type="NCBI Taxonomy" id="29159"/>
    <lineage>
        <taxon>Eukaryota</taxon>
        <taxon>Metazoa</taxon>
        <taxon>Spiralia</taxon>
        <taxon>Lophotrochozoa</taxon>
        <taxon>Mollusca</taxon>
        <taxon>Bivalvia</taxon>
        <taxon>Autobranchia</taxon>
        <taxon>Pteriomorphia</taxon>
        <taxon>Ostreida</taxon>
        <taxon>Ostreoidea</taxon>
        <taxon>Ostreidae</taxon>
        <taxon>Magallana</taxon>
    </lineage>
</organism>
<proteinExistence type="predicted"/>
<sequence length="1316" mass="149010">MTTETPDNNVISDEVRNSLKDDAQNSEKVDSGMDDDSQQSNDHGVHLSDEEENDVVIRRKSNQSKRILDDDEEEEEEEEEEDTMVEGETARLDDKEEDSGTKSSSSTGEALSKAFDSGSENDSDSDREEESLSAVLNKKKKRIANVFDDDSNDSTKDKEQIDNKNPSLAEDQGPRLFGNSDLFDAEMDENSQGADKAGSDDEDAAKSNKGDNSDSDSGGSSNSSRENSDDEGFDENSVDPKLLAKLKKGASKTATRSSKQKSRKDELMSIHSETQRIVRESRVNLPYHQPEPKPLSDFLARASRKQELYRSLHKTRDLQKAKIMQETFEKEKFKKKSACDSVLTKKSPLHKSLEKKMHEENSVTDNVHEETKTGDGDSNKSSENQEKPTQNDHQLEMDELPDLEEKDTEIKNQLGQKEESSEPMEGQSSEPMEEQSNSASKESEDTCQDSAIHTDSANSNTQCTDSTDNAHPQTEQTDLSESQSVSQHTKAKDHKLPFLLEPDLPQLSAVPKLSGGPDEVISLDDEEETGIPQHPGIQRLMGRFMDHCQKRTKHVNKDVDIKIVEKDKDELHMKTFTYHPTQEDENSLQALDAPGAKLMALKEKLQEKMKVKREESRKQRQDIYDLDNEELYEKEDEILDDDAEMSEHSDTDVEDDEFDEEFGEDEEMEEEEETEDIKNPFADDEAEEEDDGCEYEEDDGENLRLHLSDDEDEDAKEKTEEEDDRASLVQLKSSAKKKKPRVLQISDDEESRDVTDVTSEKPAEEEPSTCTAEVTQADKTQDRGLFKEPDDDLFVPFSRTGTQAPPAQEIKRSSSLIPPVEDSQDLYGSTPAIPSSCLDTQNSQSLNFYIEESQSRMFDADGFLRTGSTAKKPKSKPYMGFDMDSSQDNYDELLGLCSGRFQDGENENKKGTCKQQLFGTQSATQNNMEELMGLCSGKFATESQVQTESSQRSSLKRKSPLDEEEEEDSNDSFKLVSDNEEDVGTKEKGVFSDEENEEDDEDDERSKGSEKYQEKFTGFTVSNKHGKIRKEFVEAEAELSGSEYDSDENLDLAEEEDILEMEEGDKDQVGTEEELRDQVGRAHLKQVIDEDKRELIRFQEMYLPDGDLHSEGQGRIRRFKWSNIDDSTQQDMFNNDSDEEVIEEDHEAKWRQERFEREKFLQEQEEKERNEDENSQFLKFGKVFLKRSNSEVGNVKKASSEKVVNKENASQMTSNAIFKPPMQKKGSFLGRNKESLAKIAELTKTSINPTGVRNSRNFVFQVISPDKDTNKQNSTAASGEGKVRKAHKPKPQQPAAKKPRLEKSASFPQNSIFNLM</sequence>
<dbReference type="Proteomes" id="UP000005408">
    <property type="component" value="Unassembled WGS sequence"/>
</dbReference>
<keyword evidence="6" id="KW-1185">Reference proteome</keyword>
<comment type="subcellular location">
    <subcellularLocation>
        <location evidence="1">Nucleus</location>
    </subcellularLocation>
</comment>
<feature type="compositionally biased region" description="Acidic residues" evidence="4">
    <location>
        <begin position="69"/>
        <end position="85"/>
    </location>
</feature>
<feature type="compositionally biased region" description="Polar residues" evidence="4">
    <location>
        <begin position="941"/>
        <end position="953"/>
    </location>
</feature>
<feature type="compositionally biased region" description="Basic and acidic residues" evidence="4">
    <location>
        <begin position="88"/>
        <end position="100"/>
    </location>
</feature>
<dbReference type="PANTHER" id="PTHR14396">
    <property type="entry name" value="CLASPIN"/>
    <property type="match status" value="1"/>
</dbReference>
<keyword evidence="3" id="KW-0539">Nucleus</keyword>
<evidence type="ECO:0000256" key="3">
    <source>
        <dbReference type="ARBA" id="ARBA00023242"/>
    </source>
</evidence>
<dbReference type="GO" id="GO:0010997">
    <property type="term" value="F:anaphase-promoting complex binding"/>
    <property type="evidence" value="ECO:0007669"/>
    <property type="project" value="TreeGrafter"/>
</dbReference>
<dbReference type="GO" id="GO:0005634">
    <property type="term" value="C:nucleus"/>
    <property type="evidence" value="ECO:0007669"/>
    <property type="project" value="UniProtKB-SubCell"/>
</dbReference>
<feature type="compositionally biased region" description="Polar residues" evidence="4">
    <location>
        <begin position="768"/>
        <end position="778"/>
    </location>
</feature>
<feature type="compositionally biased region" description="Acidic residues" evidence="4">
    <location>
        <begin position="624"/>
        <end position="644"/>
    </location>
</feature>
<feature type="compositionally biased region" description="Acidic residues" evidence="4">
    <location>
        <begin position="119"/>
        <end position="131"/>
    </location>
</feature>
<feature type="compositionally biased region" description="Basic and acidic residues" evidence="4">
    <location>
        <begin position="608"/>
        <end position="623"/>
    </location>
</feature>
<evidence type="ECO:0008006" key="7">
    <source>
        <dbReference type="Google" id="ProtNLM"/>
    </source>
</evidence>
<feature type="region of interest" description="Disordered" evidence="4">
    <location>
        <begin position="941"/>
        <end position="1018"/>
    </location>
</feature>
<feature type="region of interest" description="Disordered" evidence="4">
    <location>
        <begin position="608"/>
        <end position="838"/>
    </location>
</feature>
<feature type="compositionally biased region" description="Basic and acidic residues" evidence="4">
    <location>
        <begin position="13"/>
        <end position="31"/>
    </location>
</feature>
<feature type="compositionally biased region" description="Acidic residues" evidence="4">
    <location>
        <begin position="992"/>
        <end position="1003"/>
    </location>
</feature>
<evidence type="ECO:0000256" key="2">
    <source>
        <dbReference type="ARBA" id="ARBA00022553"/>
    </source>
</evidence>
<dbReference type="InterPro" id="IPR024146">
    <property type="entry name" value="Claspin"/>
</dbReference>
<dbReference type="PANTHER" id="PTHR14396:SF10">
    <property type="entry name" value="CLASPIN"/>
    <property type="match status" value="1"/>
</dbReference>
<feature type="compositionally biased region" description="Basic and acidic residues" evidence="4">
    <location>
        <begin position="263"/>
        <end position="282"/>
    </location>
</feature>
<reference evidence="5" key="1">
    <citation type="submission" date="2022-08" db="UniProtKB">
        <authorList>
            <consortium name="EnsemblMetazoa"/>
        </authorList>
    </citation>
    <scope>IDENTIFICATION</scope>
    <source>
        <strain evidence="5">05x7-T-G4-1.051#20</strain>
    </source>
</reference>